<name>C6V4D3_NEORI</name>
<dbReference type="GO" id="GO:0005737">
    <property type="term" value="C:cytoplasm"/>
    <property type="evidence" value="ECO:0007669"/>
    <property type="project" value="UniProtKB-ARBA"/>
</dbReference>
<dbReference type="PANTHER" id="PTHR11880:SF8">
    <property type="entry name" value="SMALL RIBOSOMAL SUBUNIT PROTEIN US19M"/>
    <property type="match status" value="1"/>
</dbReference>
<dbReference type="PANTHER" id="PTHR11880">
    <property type="entry name" value="RIBOSOMAL PROTEIN S19P FAMILY MEMBER"/>
    <property type="match status" value="1"/>
</dbReference>
<proteinExistence type="inferred from homology"/>
<gene>
    <name evidence="7" type="ordered locus">NRI_0261</name>
</gene>
<dbReference type="InterPro" id="IPR023575">
    <property type="entry name" value="Ribosomal_uS19_SF"/>
</dbReference>
<keyword evidence="3 6" id="KW-0687">Ribonucleoprotein</keyword>
<accession>C6V4D3</accession>
<evidence type="ECO:0000256" key="6">
    <source>
        <dbReference type="RuleBase" id="RU003485"/>
    </source>
</evidence>
<protein>
    <recommendedName>
        <fullName evidence="4">Small ribosomal subunit protein uS19</fullName>
    </recommendedName>
    <alternativeName>
        <fullName evidence="5">30S ribosomal protein S19</fullName>
    </alternativeName>
</protein>
<evidence type="ECO:0000313" key="7">
    <source>
        <dbReference type="EMBL" id="ACT69250.1"/>
    </source>
</evidence>
<dbReference type="AlphaFoldDB" id="C6V4D3"/>
<evidence type="ECO:0000256" key="5">
    <source>
        <dbReference type="ARBA" id="ARBA00035309"/>
    </source>
</evidence>
<dbReference type="eggNOG" id="COG0185">
    <property type="taxonomic scope" value="Bacteria"/>
</dbReference>
<keyword evidence="8" id="KW-1185">Reference proteome</keyword>
<evidence type="ECO:0000256" key="3">
    <source>
        <dbReference type="ARBA" id="ARBA00023274"/>
    </source>
</evidence>
<dbReference type="GO" id="GO:0000028">
    <property type="term" value="P:ribosomal small subunit assembly"/>
    <property type="evidence" value="ECO:0007669"/>
    <property type="project" value="TreeGrafter"/>
</dbReference>
<dbReference type="PRINTS" id="PR00975">
    <property type="entry name" value="RIBOSOMALS19"/>
</dbReference>
<dbReference type="InterPro" id="IPR020934">
    <property type="entry name" value="Ribosomal_uS19_CS"/>
</dbReference>
<dbReference type="SUPFAM" id="SSF54570">
    <property type="entry name" value="Ribosomal protein S19"/>
    <property type="match status" value="1"/>
</dbReference>
<evidence type="ECO:0000256" key="2">
    <source>
        <dbReference type="ARBA" id="ARBA00022980"/>
    </source>
</evidence>
<dbReference type="Proteomes" id="UP000001627">
    <property type="component" value="Chromosome"/>
</dbReference>
<dbReference type="GO" id="GO:0003735">
    <property type="term" value="F:structural constituent of ribosome"/>
    <property type="evidence" value="ECO:0007669"/>
    <property type="project" value="InterPro"/>
</dbReference>
<dbReference type="PROSITE" id="PS00323">
    <property type="entry name" value="RIBOSOMAL_S19"/>
    <property type="match status" value="1"/>
</dbReference>
<dbReference type="PIRSF" id="PIRSF002144">
    <property type="entry name" value="Ribosomal_S19"/>
    <property type="match status" value="1"/>
</dbReference>
<comment type="similarity">
    <text evidence="1 6">Belongs to the universal ribosomal protein uS19 family.</text>
</comment>
<dbReference type="GO" id="GO:0003723">
    <property type="term" value="F:RNA binding"/>
    <property type="evidence" value="ECO:0007669"/>
    <property type="project" value="InterPro"/>
</dbReference>
<sequence length="54" mass="6062">MILPAFVGYTFGVYNGKVFIPVKVNENMVGHKFGEFSPTRTFNGHSGDRKVNKK</sequence>
<evidence type="ECO:0000256" key="4">
    <source>
        <dbReference type="ARBA" id="ARBA00035163"/>
    </source>
</evidence>
<evidence type="ECO:0000313" key="8">
    <source>
        <dbReference type="Proteomes" id="UP000001627"/>
    </source>
</evidence>
<dbReference type="HOGENOM" id="CLU_144911_3_0_5"/>
<dbReference type="Pfam" id="PF00203">
    <property type="entry name" value="Ribosomal_S19"/>
    <property type="match status" value="1"/>
</dbReference>
<organism evidence="7 8">
    <name type="scientific">Neorickettsia risticii (strain Illinois)</name>
    <dbReference type="NCBI Taxonomy" id="434131"/>
    <lineage>
        <taxon>Bacteria</taxon>
        <taxon>Pseudomonadati</taxon>
        <taxon>Pseudomonadota</taxon>
        <taxon>Alphaproteobacteria</taxon>
        <taxon>Rickettsiales</taxon>
        <taxon>Anaplasmataceae</taxon>
        <taxon>Neorickettsia</taxon>
    </lineage>
</organism>
<keyword evidence="2 6" id="KW-0689">Ribosomal protein</keyword>
<dbReference type="Gene3D" id="3.30.860.10">
    <property type="entry name" value="30s Ribosomal Protein S19, Chain A"/>
    <property type="match status" value="1"/>
</dbReference>
<reference evidence="7 8" key="1">
    <citation type="journal article" date="2009" name="Nucleic Acids Res.">
        <title>Analysis of complete genome sequence of Neorickettsia risticii: causative agent of Potomac horse fever.</title>
        <authorList>
            <person name="Lin M."/>
            <person name="Zhang C."/>
            <person name="Gibson K."/>
            <person name="Rikihisa Y."/>
        </authorList>
    </citation>
    <scope>NUCLEOTIDE SEQUENCE [LARGE SCALE GENOMIC DNA]</scope>
    <source>
        <strain evidence="7 8">Illinois</strain>
    </source>
</reference>
<dbReference type="EMBL" id="CP001431">
    <property type="protein sequence ID" value="ACT69250.1"/>
    <property type="molecule type" value="Genomic_DNA"/>
</dbReference>
<evidence type="ECO:0000256" key="1">
    <source>
        <dbReference type="ARBA" id="ARBA00007345"/>
    </source>
</evidence>
<dbReference type="STRING" id="434131.NRI_0261"/>
<dbReference type="GO" id="GO:0006412">
    <property type="term" value="P:translation"/>
    <property type="evidence" value="ECO:0007669"/>
    <property type="project" value="InterPro"/>
</dbReference>
<dbReference type="GO" id="GO:1990904">
    <property type="term" value="C:ribonucleoprotein complex"/>
    <property type="evidence" value="ECO:0007669"/>
    <property type="project" value="UniProtKB-KW"/>
</dbReference>
<dbReference type="InterPro" id="IPR002222">
    <property type="entry name" value="Ribosomal_uS19"/>
</dbReference>
<dbReference type="KEGG" id="nri:NRI_0261"/>
<dbReference type="GO" id="GO:0005840">
    <property type="term" value="C:ribosome"/>
    <property type="evidence" value="ECO:0007669"/>
    <property type="project" value="UniProtKB-KW"/>
</dbReference>